<protein>
    <recommendedName>
        <fullName evidence="3">Baseplate J-like protein</fullName>
    </recommendedName>
</protein>
<evidence type="ECO:0000313" key="2">
    <source>
        <dbReference type="Proteomes" id="UP001375382"/>
    </source>
</evidence>
<gene>
    <name evidence="1" type="ORF">MN202_03315</name>
</gene>
<proteinExistence type="predicted"/>
<evidence type="ECO:0000313" key="1">
    <source>
        <dbReference type="EMBL" id="MEH8016254.1"/>
    </source>
</evidence>
<accession>A0ABU8C2Y1</accession>
<evidence type="ECO:0008006" key="3">
    <source>
        <dbReference type="Google" id="ProtNLM"/>
    </source>
</evidence>
<sequence>MPKKRWPAQCYTDGTAQSTQRYAPLQPGYFQVDELTLEQQLSFIAALAQQIRFISSSDEVARGASEAAGNNAAQRNWQPLFQHSELVTLAQIAALDLAALQRNWQALAAQPRRRQLQFVDKLLQQFDGWYQQLLAAGSEPALLLADKLSTSWQLHLATLLPQLALTTTTTTTTTTQQPHSLFALTPAEQCPAQTEPEPVAHCWAAALQLARYLQQESAPRLQALWHTGDTEPALALLLAFLKLYQSRQQQLNQLTGRHQAFYYDDCLMMRAQQAVRQRLWLSLPLQGPAKAMSLSANTLFSAGKHSDGKPLLFQSLQPQWLNKVQVQQLCSVSLLSSKRISPEYELGFVSRMYSSVHSARPDDVRPLFVADDSQARLPGFAIESPALQLSEGERSIAVKLTLALAAEWQADFNQLLPQLLQCRQLSRFYRLFGLLFSYYLFGPEDWLSDADKARLLQKANSLCLAQGASQSYHCIGQLLQDDRMTVFYRYCSNLFLLRLSTAEGYSDVAEYSLQPLGGAEPGLQLNCVLSSSFAPLTANAQGQASMQLLLNPAAKLCGYTLCSQFDLLHCQLDVSVRGACQLNLANQQGPLDGSKPFWPFGPVPGRGSYLLFNHADWQHKQLQHLELELHWADLPDHTDGFASHYSGYNTAQSATEQHISNHSFKAQLDLLDNGQWQNLAEQRQQNTAFSLFASQAGSAQLAERQTLTFSDVRAYRLSNTEASAPYQNSATDGFFRLILRAPAMAFGHSLYASALSDALLYNARHKKPQPLPLAPYAPQLQRFSLNYRARADIFTQQDPATGSRDRLLQLYPFGQRQSYPSGERSAVRLLPAFSGQAYLCLGLSGDDISGRLSLLFDIEPAQGSSNTVPQDALQWQYLHNDQWQDLPRQALLSDSSFGLTCSGVVLLQLPQVLQQQHQLMPSGCGWLRLCCPAHSRRYGRVRRILTNAVPVEAVDPQRQLSAQQLNGSQRLQWQCQSKLPGLAQPDYLLPLQMPQQQESSSARVQRIAERLSHKQRACTPYDYERLVLQAFPQLAKVKCFANVSLQQAQPSPGKLLIVVLEKVALCQHQRCANQLVSGELLRQIKHYVAELASPFAAIEVANPGFEQLQVRCAVKLNKLRQSGDGLQLLQQELADYLCPWHSSGALARFGWELRPQLLQSFICQRPYVDYVTDFSLLHIGEYASRQYRMLDSAGFSAAEQPVLGPMRPWNLLQPARQHALQLINQSQPIAAQLTGVGELEIGQTFIISQDAGDG</sequence>
<keyword evidence="2" id="KW-1185">Reference proteome</keyword>
<reference evidence="1 2" key="1">
    <citation type="journal article" date="2023" name="Ecotoxicol. Environ. Saf.">
        <title>Mercury remediation potential of mercury-resistant strain Rheinheimera metallidurans sp. nov. isolated from a municipal waste dumping site.</title>
        <authorList>
            <person name="Yadav V."/>
            <person name="Manjhi A."/>
            <person name="Vadakedath N."/>
        </authorList>
    </citation>
    <scope>NUCLEOTIDE SEQUENCE [LARGE SCALE GENOMIC DNA]</scope>
    <source>
        <strain evidence="1 2">E-49</strain>
    </source>
</reference>
<comment type="caution">
    <text evidence="1">The sequence shown here is derived from an EMBL/GenBank/DDBJ whole genome shotgun (WGS) entry which is preliminary data.</text>
</comment>
<dbReference type="RefSeq" id="WP_335734666.1">
    <property type="nucleotide sequence ID" value="NZ_JALAAR010000002.1"/>
</dbReference>
<name>A0ABU8C2Y1_9GAMM</name>
<organism evidence="1 2">
    <name type="scientific">Rheinheimera muenzenbergensis</name>
    <dbReference type="NCBI Taxonomy" id="1193628"/>
    <lineage>
        <taxon>Bacteria</taxon>
        <taxon>Pseudomonadati</taxon>
        <taxon>Pseudomonadota</taxon>
        <taxon>Gammaproteobacteria</taxon>
        <taxon>Chromatiales</taxon>
        <taxon>Chromatiaceae</taxon>
        <taxon>Rheinheimera</taxon>
    </lineage>
</organism>
<dbReference type="EMBL" id="JALAAR010000002">
    <property type="protein sequence ID" value="MEH8016254.1"/>
    <property type="molecule type" value="Genomic_DNA"/>
</dbReference>
<dbReference type="Proteomes" id="UP001375382">
    <property type="component" value="Unassembled WGS sequence"/>
</dbReference>